<dbReference type="InterPro" id="IPR001387">
    <property type="entry name" value="Cro/C1-type_HTH"/>
</dbReference>
<dbReference type="Pfam" id="PF01381">
    <property type="entry name" value="HTH_3"/>
    <property type="match status" value="1"/>
</dbReference>
<keyword evidence="1" id="KW-0238">DNA-binding</keyword>
<evidence type="ECO:0000313" key="3">
    <source>
        <dbReference type="EMBL" id="KKN02792.1"/>
    </source>
</evidence>
<dbReference type="AlphaFoldDB" id="A0A0F9MTW7"/>
<organism evidence="3">
    <name type="scientific">marine sediment metagenome</name>
    <dbReference type="NCBI Taxonomy" id="412755"/>
    <lineage>
        <taxon>unclassified sequences</taxon>
        <taxon>metagenomes</taxon>
        <taxon>ecological metagenomes</taxon>
    </lineage>
</organism>
<proteinExistence type="predicted"/>
<dbReference type="PANTHER" id="PTHR46558">
    <property type="entry name" value="TRACRIPTIONAL REGULATORY PROTEIN-RELATED-RELATED"/>
    <property type="match status" value="1"/>
</dbReference>
<dbReference type="PANTHER" id="PTHR46558:SF4">
    <property type="entry name" value="DNA-BIDING PHAGE PROTEIN"/>
    <property type="match status" value="1"/>
</dbReference>
<reference evidence="3" key="1">
    <citation type="journal article" date="2015" name="Nature">
        <title>Complex archaea that bridge the gap between prokaryotes and eukaryotes.</title>
        <authorList>
            <person name="Spang A."/>
            <person name="Saw J.H."/>
            <person name="Jorgensen S.L."/>
            <person name="Zaremba-Niedzwiedzka K."/>
            <person name="Martijn J."/>
            <person name="Lind A.E."/>
            <person name="van Eijk R."/>
            <person name="Schleper C."/>
            <person name="Guy L."/>
            <person name="Ettema T.J."/>
        </authorList>
    </citation>
    <scope>NUCLEOTIDE SEQUENCE</scope>
</reference>
<dbReference type="CDD" id="cd00093">
    <property type="entry name" value="HTH_XRE"/>
    <property type="match status" value="1"/>
</dbReference>
<accession>A0A0F9MTW7</accession>
<sequence length="138" mass="15978">MKFKKKIASRIKQFREELELPQLELAKLVGVSRQTIYYLERGSYNPSLTISFKISEVFKKPIHEIFYQEPVIKNILEGKSLAELREVTEIAGINLEKLASLSEIDDEQLTKDFKEEILIKIALGLGIDFEDLFEKEAE</sequence>
<dbReference type="SMART" id="SM00530">
    <property type="entry name" value="HTH_XRE"/>
    <property type="match status" value="1"/>
</dbReference>
<dbReference type="PROSITE" id="PS50943">
    <property type="entry name" value="HTH_CROC1"/>
    <property type="match status" value="1"/>
</dbReference>
<protein>
    <recommendedName>
        <fullName evidence="2">HTH cro/C1-type domain-containing protein</fullName>
    </recommendedName>
</protein>
<dbReference type="InterPro" id="IPR010982">
    <property type="entry name" value="Lambda_DNA-bd_dom_sf"/>
</dbReference>
<name>A0A0F9MTW7_9ZZZZ</name>
<dbReference type="Gene3D" id="1.10.260.40">
    <property type="entry name" value="lambda repressor-like DNA-binding domains"/>
    <property type="match status" value="1"/>
</dbReference>
<gene>
    <name evidence="3" type="ORF">LCGC14_1114100</name>
</gene>
<dbReference type="SUPFAM" id="SSF47413">
    <property type="entry name" value="lambda repressor-like DNA-binding domains"/>
    <property type="match status" value="1"/>
</dbReference>
<evidence type="ECO:0000259" key="2">
    <source>
        <dbReference type="PROSITE" id="PS50943"/>
    </source>
</evidence>
<dbReference type="GO" id="GO:0003677">
    <property type="term" value="F:DNA binding"/>
    <property type="evidence" value="ECO:0007669"/>
    <property type="project" value="UniProtKB-KW"/>
</dbReference>
<feature type="domain" description="HTH cro/C1-type" evidence="2">
    <location>
        <begin position="11"/>
        <end position="65"/>
    </location>
</feature>
<comment type="caution">
    <text evidence="3">The sequence shown here is derived from an EMBL/GenBank/DDBJ whole genome shotgun (WGS) entry which is preliminary data.</text>
</comment>
<evidence type="ECO:0000256" key="1">
    <source>
        <dbReference type="ARBA" id="ARBA00023125"/>
    </source>
</evidence>
<dbReference type="EMBL" id="LAZR01005106">
    <property type="protein sequence ID" value="KKN02792.1"/>
    <property type="molecule type" value="Genomic_DNA"/>
</dbReference>